<gene>
    <name evidence="2" type="ORF">ArsFIN_47860</name>
</gene>
<feature type="signal peptide" evidence="1">
    <location>
        <begin position="1"/>
        <end position="24"/>
    </location>
</feature>
<evidence type="ECO:0000313" key="2">
    <source>
        <dbReference type="EMBL" id="QBY46175.1"/>
    </source>
</evidence>
<dbReference type="AlphaFoldDB" id="A0A4P7L0K9"/>
<evidence type="ECO:0000256" key="1">
    <source>
        <dbReference type="SAM" id="SignalP"/>
    </source>
</evidence>
<protein>
    <recommendedName>
        <fullName evidence="4">Lipoprotein</fullName>
    </recommendedName>
</protein>
<feature type="chain" id="PRO_5020445178" description="Lipoprotein" evidence="1">
    <location>
        <begin position="25"/>
        <end position="80"/>
    </location>
</feature>
<proteinExistence type="predicted"/>
<evidence type="ECO:0008006" key="4">
    <source>
        <dbReference type="Google" id="ProtNLM"/>
    </source>
</evidence>
<geneLocation type="plasmid" evidence="3">
    <name>parsfin5</name>
</geneLocation>
<keyword evidence="1" id="KW-0732">Signal</keyword>
<reference evidence="2 3" key="1">
    <citation type="submission" date="2019-03" db="EMBL/GenBank/DDBJ databases">
        <title>Long-read sequencing reveals hyperdense prophage content in a complex bacterial symbiont genome.</title>
        <authorList>
            <person name="Frost C.L."/>
            <person name="Siozios S."/>
            <person name="Nadal-Jimenez P."/>
            <person name="Brockhurst M.A."/>
            <person name="King K.C."/>
            <person name="Darby A.C."/>
            <person name="Hurst G.D.D."/>
        </authorList>
    </citation>
    <scope>NUCLEOTIDE SEQUENCE [LARGE SCALE GENOMIC DNA]</scope>
    <source>
        <strain evidence="2 3">FIN</strain>
        <plasmid evidence="3">parsfin5</plasmid>
    </source>
</reference>
<organism evidence="2 3">
    <name type="scientific">Arsenophonus nasoniae</name>
    <name type="common">son-killer infecting Nasonia vitripennis</name>
    <dbReference type="NCBI Taxonomy" id="638"/>
    <lineage>
        <taxon>Bacteria</taxon>
        <taxon>Pseudomonadati</taxon>
        <taxon>Pseudomonadota</taxon>
        <taxon>Gammaproteobacteria</taxon>
        <taxon>Enterobacterales</taxon>
        <taxon>Morganellaceae</taxon>
        <taxon>Arsenophonus</taxon>
    </lineage>
</organism>
<dbReference type="PROSITE" id="PS51257">
    <property type="entry name" value="PROKAR_LIPOPROTEIN"/>
    <property type="match status" value="1"/>
</dbReference>
<accession>A0A4P7L0K9</accession>
<dbReference type="EMBL" id="CP038617">
    <property type="protein sequence ID" value="QBY46175.1"/>
    <property type="molecule type" value="Genomic_DNA"/>
</dbReference>
<dbReference type="Proteomes" id="UP000295134">
    <property type="component" value="Plasmid pArsFIN5"/>
</dbReference>
<evidence type="ECO:0000313" key="3">
    <source>
        <dbReference type="Proteomes" id="UP000295134"/>
    </source>
</evidence>
<keyword evidence="2" id="KW-0614">Plasmid</keyword>
<sequence>MICDVKLSRILLSILISITGTSCAPYDYAKTPPKRIGQVTPIYTTDDKGNLKRDIHSEHIRYLSCAANDGSMDCGREIGW</sequence>
<name>A0A4P7L0K9_9GAMM</name>
<dbReference type="KEGG" id="ans:ArsFIN_47860"/>